<keyword evidence="1" id="KW-0472">Membrane</keyword>
<evidence type="ECO:0008006" key="4">
    <source>
        <dbReference type="Google" id="ProtNLM"/>
    </source>
</evidence>
<sequence length="89" mass="8758">MLWESTACALLGLVIAAVAVGRRPARFFDTRLALAAGAGGAMLGGLIARAVLGPGSLPVVLVAGLVFGAALLSLVVRVSHAPARGPVSA</sequence>
<keyword evidence="3" id="KW-1185">Reference proteome</keyword>
<proteinExistence type="predicted"/>
<keyword evidence="1" id="KW-1133">Transmembrane helix</keyword>
<keyword evidence="1" id="KW-0812">Transmembrane</keyword>
<dbReference type="Proteomes" id="UP000727056">
    <property type="component" value="Unassembled WGS sequence"/>
</dbReference>
<protein>
    <recommendedName>
        <fullName evidence="4">GlsB/YeaQ/YmgE family stress response membrane protein</fullName>
    </recommendedName>
</protein>
<feature type="transmembrane region" description="Helical" evidence="1">
    <location>
        <begin position="59"/>
        <end position="79"/>
    </location>
</feature>
<evidence type="ECO:0000313" key="3">
    <source>
        <dbReference type="Proteomes" id="UP000727056"/>
    </source>
</evidence>
<gene>
    <name evidence="2" type="ORF">HCN52_13045</name>
</gene>
<comment type="caution">
    <text evidence="2">The sequence shown here is derived from an EMBL/GenBank/DDBJ whole genome shotgun (WGS) entry which is preliminary data.</text>
</comment>
<reference evidence="2 3" key="1">
    <citation type="submission" date="2020-03" db="EMBL/GenBank/DDBJ databases">
        <title>Draft genome of Streptomyces sp. ventii, isolated from the Axial Seamount in the Pacific Ocean, and resequencing of the two type strains Streptomyces lonarensis strain NCL 716 and Streptomyces bohaiensis strain 11A07.</title>
        <authorList>
            <person name="Loughran R.M."/>
            <person name="Pfannmuller K.M."/>
            <person name="Wasson B.J."/>
            <person name="Deadmond M.C."/>
            <person name="Paddock B.E."/>
            <person name="Koyack M.J."/>
            <person name="Gallegos D.A."/>
            <person name="Mitchell E.A."/>
            <person name="Ushijima B."/>
            <person name="Saw J.H."/>
            <person name="Mcphail K.L."/>
            <person name="Videau P."/>
        </authorList>
    </citation>
    <scope>NUCLEOTIDE SEQUENCE [LARGE SCALE GENOMIC DNA]</scope>
    <source>
        <strain evidence="2 3">11A07</strain>
    </source>
</reference>
<feature type="transmembrane region" description="Helical" evidence="1">
    <location>
        <begin position="31"/>
        <end position="52"/>
    </location>
</feature>
<evidence type="ECO:0000256" key="1">
    <source>
        <dbReference type="SAM" id="Phobius"/>
    </source>
</evidence>
<evidence type="ECO:0000313" key="2">
    <source>
        <dbReference type="EMBL" id="NJQ15852.1"/>
    </source>
</evidence>
<name>A0ABX1CEL8_9ACTN</name>
<organism evidence="2 3">
    <name type="scientific">Streptomyces bohaiensis</name>
    <dbReference type="NCBI Taxonomy" id="1431344"/>
    <lineage>
        <taxon>Bacteria</taxon>
        <taxon>Bacillati</taxon>
        <taxon>Actinomycetota</taxon>
        <taxon>Actinomycetes</taxon>
        <taxon>Kitasatosporales</taxon>
        <taxon>Streptomycetaceae</taxon>
        <taxon>Streptomyces</taxon>
    </lineage>
</organism>
<dbReference type="EMBL" id="JAAVJC010000098">
    <property type="protein sequence ID" value="NJQ15852.1"/>
    <property type="molecule type" value="Genomic_DNA"/>
</dbReference>
<dbReference type="RefSeq" id="WP_168088607.1">
    <property type="nucleotide sequence ID" value="NZ_BHZH01000021.1"/>
</dbReference>
<accession>A0ABX1CEL8</accession>